<evidence type="ECO:0000313" key="1">
    <source>
        <dbReference type="EMBL" id="KZA98190.1"/>
    </source>
</evidence>
<proteinExistence type="predicted"/>
<sequence length="68" mass="7614">MLEFFDEEAAQVFARLPKGQLLVESGAELDDMSRMVVATAIERHLALVEEPQPYHAEIGNLRTVDPFA</sequence>
<organism evidence="1">
    <name type="scientific">Rhizobium leguminosarum</name>
    <dbReference type="NCBI Taxonomy" id="384"/>
    <lineage>
        <taxon>Bacteria</taxon>
        <taxon>Pseudomonadati</taxon>
        <taxon>Pseudomonadota</taxon>
        <taxon>Alphaproteobacteria</taxon>
        <taxon>Hyphomicrobiales</taxon>
        <taxon>Rhizobiaceae</taxon>
        <taxon>Rhizobium/Agrobacterium group</taxon>
        <taxon>Rhizobium</taxon>
    </lineage>
</organism>
<accession>A0A154IC95</accession>
<dbReference type="EMBL" id="LVYU01000121">
    <property type="protein sequence ID" value="KZA98190.1"/>
    <property type="molecule type" value="Genomic_DNA"/>
</dbReference>
<dbReference type="AlphaFoldDB" id="A0A154IC95"/>
<gene>
    <name evidence="1" type="ORF">A4A59_28575</name>
</gene>
<dbReference type="RefSeq" id="WP_062944005.1">
    <property type="nucleotide sequence ID" value="NZ_CP171844.1"/>
</dbReference>
<reference evidence="1" key="1">
    <citation type="submission" date="2016-03" db="EMBL/GenBank/DDBJ databases">
        <title>Microsymbionts genomes from the relict species Vavilovia formosa.</title>
        <authorList>
            <person name="Chirak E."/>
            <person name="Kimeklis A."/>
            <person name="Kopat V."/>
            <person name="Andronov E."/>
        </authorList>
    </citation>
    <scope>NUCLEOTIDE SEQUENCE [LARGE SCALE GENOMIC DNA]</scope>
    <source>
        <strain evidence="1">Vaf12</strain>
    </source>
</reference>
<comment type="caution">
    <text evidence="1">The sequence shown here is derived from an EMBL/GenBank/DDBJ whole genome shotgun (WGS) entry which is preliminary data.</text>
</comment>
<name>A0A154IC95_RHILE</name>
<protein>
    <submittedName>
        <fullName evidence="1">Uncharacterized protein</fullName>
    </submittedName>
</protein>